<dbReference type="PANTHER" id="PTHR46168">
    <property type="entry name" value="ARMADILLO REPEAT ONLY 4"/>
    <property type="match status" value="1"/>
</dbReference>
<dbReference type="InterPro" id="IPR011989">
    <property type="entry name" value="ARM-like"/>
</dbReference>
<dbReference type="Proteomes" id="UP000222542">
    <property type="component" value="Unassembled WGS sequence"/>
</dbReference>
<reference evidence="1 2" key="1">
    <citation type="journal article" date="2014" name="Nat. Genet.">
        <title>Genome sequence of the hot pepper provides insights into the evolution of pungency in Capsicum species.</title>
        <authorList>
            <person name="Kim S."/>
            <person name="Park M."/>
            <person name="Yeom S.I."/>
            <person name="Kim Y.M."/>
            <person name="Lee J.M."/>
            <person name="Lee H.A."/>
            <person name="Seo E."/>
            <person name="Choi J."/>
            <person name="Cheong K."/>
            <person name="Kim K.T."/>
            <person name="Jung K."/>
            <person name="Lee G.W."/>
            <person name="Oh S.K."/>
            <person name="Bae C."/>
            <person name="Kim S.B."/>
            <person name="Lee H.Y."/>
            <person name="Kim S.Y."/>
            <person name="Kim M.S."/>
            <person name="Kang B.C."/>
            <person name="Jo Y.D."/>
            <person name="Yang H.B."/>
            <person name="Jeong H.J."/>
            <person name="Kang W.H."/>
            <person name="Kwon J.K."/>
            <person name="Shin C."/>
            <person name="Lim J.Y."/>
            <person name="Park J.H."/>
            <person name="Huh J.H."/>
            <person name="Kim J.S."/>
            <person name="Kim B.D."/>
            <person name="Cohen O."/>
            <person name="Paran I."/>
            <person name="Suh M.C."/>
            <person name="Lee S.B."/>
            <person name="Kim Y.K."/>
            <person name="Shin Y."/>
            <person name="Noh S.J."/>
            <person name="Park J."/>
            <person name="Seo Y.S."/>
            <person name="Kwon S.Y."/>
            <person name="Kim H.A."/>
            <person name="Park J.M."/>
            <person name="Kim H.J."/>
            <person name="Choi S.B."/>
            <person name="Bosland P.W."/>
            <person name="Reeves G."/>
            <person name="Jo S.H."/>
            <person name="Lee B.W."/>
            <person name="Cho H.T."/>
            <person name="Choi H.S."/>
            <person name="Lee M.S."/>
            <person name="Yu Y."/>
            <person name="Do Choi Y."/>
            <person name="Park B.S."/>
            <person name="van Deynze A."/>
            <person name="Ashrafi H."/>
            <person name="Hill T."/>
            <person name="Kim W.T."/>
            <person name="Pai H.S."/>
            <person name="Ahn H.K."/>
            <person name="Yeam I."/>
            <person name="Giovannoni J.J."/>
            <person name="Rose J.K."/>
            <person name="Sorensen I."/>
            <person name="Lee S.J."/>
            <person name="Kim R.W."/>
            <person name="Choi I.Y."/>
            <person name="Choi B.S."/>
            <person name="Lim J.S."/>
            <person name="Lee Y.H."/>
            <person name="Choi D."/>
        </authorList>
    </citation>
    <scope>NUCLEOTIDE SEQUENCE [LARGE SCALE GENOMIC DNA]</scope>
    <source>
        <strain evidence="2">cv. CM334</strain>
    </source>
</reference>
<dbReference type="SUPFAM" id="SSF48371">
    <property type="entry name" value="ARM repeat"/>
    <property type="match status" value="1"/>
</dbReference>
<organism evidence="1 2">
    <name type="scientific">Capsicum annuum</name>
    <name type="common">Capsicum pepper</name>
    <dbReference type="NCBI Taxonomy" id="4072"/>
    <lineage>
        <taxon>Eukaryota</taxon>
        <taxon>Viridiplantae</taxon>
        <taxon>Streptophyta</taxon>
        <taxon>Embryophyta</taxon>
        <taxon>Tracheophyta</taxon>
        <taxon>Spermatophyta</taxon>
        <taxon>Magnoliopsida</taxon>
        <taxon>eudicotyledons</taxon>
        <taxon>Gunneridae</taxon>
        <taxon>Pentapetalae</taxon>
        <taxon>asterids</taxon>
        <taxon>lamiids</taxon>
        <taxon>Solanales</taxon>
        <taxon>Solanaceae</taxon>
        <taxon>Solanoideae</taxon>
        <taxon>Capsiceae</taxon>
        <taxon>Capsicum</taxon>
    </lineage>
</organism>
<gene>
    <name evidence="1" type="ORF">T459_29263</name>
</gene>
<dbReference type="InterPro" id="IPR016024">
    <property type="entry name" value="ARM-type_fold"/>
</dbReference>
<comment type="caution">
    <text evidence="1">The sequence shown here is derived from an EMBL/GenBank/DDBJ whole genome shotgun (WGS) entry which is preliminary data.</text>
</comment>
<reference evidence="1 2" key="2">
    <citation type="journal article" date="2017" name="Genome Biol.">
        <title>New reference genome sequences of hot pepper reveal the massive evolution of plant disease-resistance genes by retroduplication.</title>
        <authorList>
            <person name="Kim S."/>
            <person name="Park J."/>
            <person name="Yeom S.I."/>
            <person name="Kim Y.M."/>
            <person name="Seo E."/>
            <person name="Kim K.T."/>
            <person name="Kim M.S."/>
            <person name="Lee J.M."/>
            <person name="Cheong K."/>
            <person name="Shin H.S."/>
            <person name="Kim S.B."/>
            <person name="Han K."/>
            <person name="Lee J."/>
            <person name="Park M."/>
            <person name="Lee H.A."/>
            <person name="Lee H.Y."/>
            <person name="Lee Y."/>
            <person name="Oh S."/>
            <person name="Lee J.H."/>
            <person name="Choi E."/>
            <person name="Choi E."/>
            <person name="Lee S.E."/>
            <person name="Jeon J."/>
            <person name="Kim H."/>
            <person name="Choi G."/>
            <person name="Song H."/>
            <person name="Lee J."/>
            <person name="Lee S.C."/>
            <person name="Kwon J.K."/>
            <person name="Lee H.Y."/>
            <person name="Koo N."/>
            <person name="Hong Y."/>
            <person name="Kim R.W."/>
            <person name="Kang W.H."/>
            <person name="Huh J.H."/>
            <person name="Kang B.C."/>
            <person name="Yang T.J."/>
            <person name="Lee Y.H."/>
            <person name="Bennetzen J.L."/>
            <person name="Choi D."/>
        </authorList>
    </citation>
    <scope>NUCLEOTIDE SEQUENCE [LARGE SCALE GENOMIC DNA]</scope>
    <source>
        <strain evidence="2">cv. CM334</strain>
    </source>
</reference>
<evidence type="ECO:0000313" key="1">
    <source>
        <dbReference type="EMBL" id="PHT64838.1"/>
    </source>
</evidence>
<dbReference type="STRING" id="4072.A0A2G2Y534"/>
<name>A0A2G2Y534_CAPAN</name>
<dbReference type="Gene3D" id="1.25.10.10">
    <property type="entry name" value="Leucine-rich Repeat Variant"/>
    <property type="match status" value="1"/>
</dbReference>
<dbReference type="Gramene" id="PHT64838">
    <property type="protein sequence ID" value="PHT64838"/>
    <property type="gene ID" value="T459_29263"/>
</dbReference>
<proteinExistence type="predicted"/>
<dbReference type="OMA" id="CCIASKA"/>
<dbReference type="AlphaFoldDB" id="A0A2G2Y534"/>
<sequence>MAVMEITAVAEQDSDLRKSAFKPNSLACKAVVEQLLRIIKREDLNLLIIPCIRAIGNLARIFRATETRMISPLVKLLVKREAEISNEAAIALTKFSCKDNYLHLDHCKAIISAGGARHLVQLVSFGEQIVKSSALLLLCYIALHVPDSDELAQTEVLSVLKWASKQAFLNQDEKVKTLLQESTSRLELLSIEKRIKGIPLIASTTYCA</sequence>
<evidence type="ECO:0000313" key="2">
    <source>
        <dbReference type="Proteomes" id="UP000222542"/>
    </source>
</evidence>
<dbReference type="EMBL" id="AYRZ02000012">
    <property type="protein sequence ID" value="PHT64838.1"/>
    <property type="molecule type" value="Genomic_DNA"/>
</dbReference>
<keyword evidence="2" id="KW-1185">Reference proteome</keyword>
<dbReference type="PANTHER" id="PTHR46168:SF11">
    <property type="entry name" value="ARMADILLO REPEAT-CONTAINING DOMAIN-CONTAINING PROTEIN"/>
    <property type="match status" value="1"/>
</dbReference>
<accession>A0A2G2Y534</accession>
<protein>
    <submittedName>
        <fullName evidence="1">Uncharacterized protein</fullName>
    </submittedName>
</protein>